<evidence type="ECO:0000313" key="2">
    <source>
        <dbReference type="EMBL" id="RFA07091.1"/>
    </source>
</evidence>
<organism evidence="2 3">
    <name type="scientific">Subtercola boreus</name>
    <dbReference type="NCBI Taxonomy" id="120213"/>
    <lineage>
        <taxon>Bacteria</taxon>
        <taxon>Bacillati</taxon>
        <taxon>Actinomycetota</taxon>
        <taxon>Actinomycetes</taxon>
        <taxon>Micrococcales</taxon>
        <taxon>Microbacteriaceae</taxon>
        <taxon>Subtercola</taxon>
    </lineage>
</organism>
<dbReference type="OrthoDB" id="9804723at2"/>
<dbReference type="Gene3D" id="3.40.50.1820">
    <property type="entry name" value="alpha/beta hydrolase"/>
    <property type="match status" value="1"/>
</dbReference>
<dbReference type="RefSeq" id="WP_116284391.1">
    <property type="nucleotide sequence ID" value="NZ_NBXA01000031.1"/>
</dbReference>
<comment type="caution">
    <text evidence="2">The sequence shown here is derived from an EMBL/GenBank/DDBJ whole genome shotgun (WGS) entry which is preliminary data.</text>
</comment>
<evidence type="ECO:0000313" key="3">
    <source>
        <dbReference type="Proteomes" id="UP000256709"/>
    </source>
</evidence>
<dbReference type="Pfam" id="PF00561">
    <property type="entry name" value="Abhydrolase_1"/>
    <property type="match status" value="1"/>
</dbReference>
<sequence>MPFVDNDGARLHWKLEGSASSNLVLLNSIGTDMSLWDEAMPYLLPHFRVLRIDTRGHGASDATDGDYSLSMLAGDVLSVMDAAGVQRAIVAGVSLGGMIAMELALSEPHRVVSLALICTSARVDASIWVARVTQVRHNGLQSVAGLSVGRFLSPSFAQHHPEVAADLCRKLMLMNPSGYAGAGAAIRDMTLLDRVGEITVPTTVVAGLRDISTPLDEHAAILAARISGSRLFVIDTAHLAPIEAPETVAGIILDTRSQNTTPRMTNEWSNDA</sequence>
<dbReference type="SUPFAM" id="SSF53474">
    <property type="entry name" value="alpha/beta-Hydrolases"/>
    <property type="match status" value="1"/>
</dbReference>
<dbReference type="InterPro" id="IPR029058">
    <property type="entry name" value="AB_hydrolase_fold"/>
</dbReference>
<protein>
    <submittedName>
        <fullName evidence="2">3-oxoadipate enol-lactonase</fullName>
    </submittedName>
</protein>
<dbReference type="PANTHER" id="PTHR43433:SF5">
    <property type="entry name" value="AB HYDROLASE-1 DOMAIN-CONTAINING PROTEIN"/>
    <property type="match status" value="1"/>
</dbReference>
<name>A0A3E0VBG7_9MICO</name>
<dbReference type="InterPro" id="IPR000073">
    <property type="entry name" value="AB_hydrolase_1"/>
</dbReference>
<dbReference type="AlphaFoldDB" id="A0A3E0VBG7"/>
<reference evidence="2 3" key="1">
    <citation type="submission" date="2017-04" db="EMBL/GenBank/DDBJ databases">
        <title>Comparative genome analysis of Subtercola boreus.</title>
        <authorList>
            <person name="Cho Y.-J."/>
            <person name="Cho A."/>
            <person name="Kim O.-S."/>
            <person name="Lee J.-I."/>
        </authorList>
    </citation>
    <scope>NUCLEOTIDE SEQUENCE [LARGE SCALE GENOMIC DNA]</scope>
    <source>
        <strain evidence="2 3">P27444</strain>
    </source>
</reference>
<feature type="domain" description="AB hydrolase-1" evidence="1">
    <location>
        <begin position="23"/>
        <end position="245"/>
    </location>
</feature>
<dbReference type="Proteomes" id="UP000256709">
    <property type="component" value="Unassembled WGS sequence"/>
</dbReference>
<proteinExistence type="predicted"/>
<dbReference type="PANTHER" id="PTHR43433">
    <property type="entry name" value="HYDROLASE, ALPHA/BETA FOLD FAMILY PROTEIN"/>
    <property type="match status" value="1"/>
</dbReference>
<dbReference type="PRINTS" id="PR00111">
    <property type="entry name" value="ABHYDROLASE"/>
</dbReference>
<dbReference type="GO" id="GO:0003824">
    <property type="term" value="F:catalytic activity"/>
    <property type="evidence" value="ECO:0007669"/>
    <property type="project" value="UniProtKB-ARBA"/>
</dbReference>
<evidence type="ECO:0000259" key="1">
    <source>
        <dbReference type="Pfam" id="PF00561"/>
    </source>
</evidence>
<accession>A0A3E0VBG7</accession>
<dbReference type="InterPro" id="IPR050471">
    <property type="entry name" value="AB_hydrolase"/>
</dbReference>
<gene>
    <name evidence="2" type="ORF">B7R21_16660</name>
</gene>
<dbReference type="EMBL" id="NBXA01000031">
    <property type="protein sequence ID" value="RFA07091.1"/>
    <property type="molecule type" value="Genomic_DNA"/>
</dbReference>